<protein>
    <submittedName>
        <fullName evidence="1">Uncharacterized protein</fullName>
    </submittedName>
</protein>
<organism evidence="1 2">
    <name type="scientific">Streptomyces glaucus</name>
    <dbReference type="NCBI Taxonomy" id="284029"/>
    <lineage>
        <taxon>Bacteria</taxon>
        <taxon>Bacillati</taxon>
        <taxon>Actinomycetota</taxon>
        <taxon>Actinomycetes</taxon>
        <taxon>Kitasatosporales</taxon>
        <taxon>Streptomycetaceae</taxon>
        <taxon>Streptomyces</taxon>
    </lineage>
</organism>
<dbReference type="EMBL" id="BAAATK010000014">
    <property type="protein sequence ID" value="GAA2435773.1"/>
    <property type="molecule type" value="Genomic_DNA"/>
</dbReference>
<sequence>MRPPAAERGLFVQVLLHGTTATPATIPVPPPLAPPVIETGFGRRLHPYGPELREKTRTRLLEERLMPADEVEERADGLYGH</sequence>
<gene>
    <name evidence="1" type="ORF">GCM10010421_26670</name>
</gene>
<evidence type="ECO:0000313" key="1">
    <source>
        <dbReference type="EMBL" id="GAA2435773.1"/>
    </source>
</evidence>
<keyword evidence="2" id="KW-1185">Reference proteome</keyword>
<dbReference type="Proteomes" id="UP001500460">
    <property type="component" value="Unassembled WGS sequence"/>
</dbReference>
<reference evidence="2" key="1">
    <citation type="journal article" date="2019" name="Int. J. Syst. Evol. Microbiol.">
        <title>The Global Catalogue of Microorganisms (GCM) 10K type strain sequencing project: providing services to taxonomists for standard genome sequencing and annotation.</title>
        <authorList>
            <consortium name="The Broad Institute Genomics Platform"/>
            <consortium name="The Broad Institute Genome Sequencing Center for Infectious Disease"/>
            <person name="Wu L."/>
            <person name="Ma J."/>
        </authorList>
    </citation>
    <scope>NUCLEOTIDE SEQUENCE [LARGE SCALE GENOMIC DNA]</scope>
    <source>
        <strain evidence="2">JCM 6922</strain>
    </source>
</reference>
<comment type="caution">
    <text evidence="1">The sequence shown here is derived from an EMBL/GenBank/DDBJ whole genome shotgun (WGS) entry which is preliminary data.</text>
</comment>
<name>A0ABP5WTL1_9ACTN</name>
<proteinExistence type="predicted"/>
<evidence type="ECO:0000313" key="2">
    <source>
        <dbReference type="Proteomes" id="UP001500460"/>
    </source>
</evidence>
<accession>A0ABP5WTL1</accession>